<dbReference type="EC" id="1.13.11.18" evidence="13"/>
<name>A0A9P0E6U9_NEZVI</name>
<comment type="similarity">
    <text evidence="3">Belongs to the metallo-beta-lactamase superfamily. Glyoxalase II family.</text>
</comment>
<dbReference type="OrthoDB" id="449487at2759"/>
<dbReference type="InterPro" id="IPR036866">
    <property type="entry name" value="RibonucZ/Hydroxyglut_hydro"/>
</dbReference>
<evidence type="ECO:0000256" key="10">
    <source>
        <dbReference type="ARBA" id="ARBA00023128"/>
    </source>
</evidence>
<evidence type="ECO:0000256" key="11">
    <source>
        <dbReference type="ARBA" id="ARBA00050990"/>
    </source>
</evidence>
<feature type="domain" description="Metallo-beta-lactamase" evidence="16">
    <location>
        <begin position="45"/>
        <end position="206"/>
    </location>
</feature>
<evidence type="ECO:0000256" key="12">
    <source>
        <dbReference type="ARBA" id="ARBA00065219"/>
    </source>
</evidence>
<dbReference type="SUPFAM" id="SSF56281">
    <property type="entry name" value="Metallo-hydrolase/oxidoreductase"/>
    <property type="match status" value="1"/>
</dbReference>
<evidence type="ECO:0000256" key="7">
    <source>
        <dbReference type="ARBA" id="ARBA00022990"/>
    </source>
</evidence>
<keyword evidence="9" id="KW-0408">Iron</keyword>
<evidence type="ECO:0000256" key="5">
    <source>
        <dbReference type="ARBA" id="ARBA00022946"/>
    </source>
</evidence>
<evidence type="ECO:0000256" key="2">
    <source>
        <dbReference type="ARBA" id="ARBA00004173"/>
    </source>
</evidence>
<evidence type="ECO:0000256" key="3">
    <source>
        <dbReference type="ARBA" id="ARBA00006759"/>
    </source>
</evidence>
<evidence type="ECO:0000256" key="6">
    <source>
        <dbReference type="ARBA" id="ARBA00022964"/>
    </source>
</evidence>
<comment type="catalytic activity">
    <reaction evidence="11">
        <text>S-sulfanylglutathione + O2 + H2O = sulfite + glutathione + 2 H(+)</text>
        <dbReference type="Rhea" id="RHEA:12981"/>
        <dbReference type="ChEBI" id="CHEBI:15377"/>
        <dbReference type="ChEBI" id="CHEBI:15378"/>
        <dbReference type="ChEBI" id="CHEBI:15379"/>
        <dbReference type="ChEBI" id="CHEBI:17359"/>
        <dbReference type="ChEBI" id="CHEBI:57925"/>
        <dbReference type="ChEBI" id="CHEBI:58905"/>
        <dbReference type="EC" id="1.13.11.18"/>
    </reaction>
</comment>
<protein>
    <recommendedName>
        <fullName evidence="14">Persulfide dioxygenase ETHE1, mitochondrial</fullName>
        <ecNumber evidence="13">1.13.11.18</ecNumber>
    </recommendedName>
    <alternativeName>
        <fullName evidence="15">Sulfur dioxygenase ETHE1</fullName>
    </alternativeName>
</protein>
<comment type="cofactor">
    <cofactor evidence="1">
        <name>Fe(2+)</name>
        <dbReference type="ChEBI" id="CHEBI:29033"/>
    </cofactor>
</comment>
<gene>
    <name evidence="17" type="ORF">NEZAVI_LOCUS116</name>
</gene>
<evidence type="ECO:0000313" key="18">
    <source>
        <dbReference type="Proteomes" id="UP001152798"/>
    </source>
</evidence>
<reference evidence="17" key="1">
    <citation type="submission" date="2022-01" db="EMBL/GenBank/DDBJ databases">
        <authorList>
            <person name="King R."/>
        </authorList>
    </citation>
    <scope>NUCLEOTIDE SEQUENCE</scope>
</reference>
<keyword evidence="8" id="KW-0560">Oxidoreductase</keyword>
<dbReference type="InterPro" id="IPR051682">
    <property type="entry name" value="Mito_Persulfide_Diox"/>
</dbReference>
<dbReference type="Proteomes" id="UP001152798">
    <property type="component" value="Chromosome 1"/>
</dbReference>
<evidence type="ECO:0000256" key="13">
    <source>
        <dbReference type="ARBA" id="ARBA00066686"/>
    </source>
</evidence>
<keyword evidence="10" id="KW-0496">Mitochondrion</keyword>
<dbReference type="GO" id="GO:0031123">
    <property type="term" value="P:RNA 3'-end processing"/>
    <property type="evidence" value="ECO:0007669"/>
    <property type="project" value="UniProtKB-ARBA"/>
</dbReference>
<organism evidence="17 18">
    <name type="scientific">Nezara viridula</name>
    <name type="common">Southern green stink bug</name>
    <name type="synonym">Cimex viridulus</name>
    <dbReference type="NCBI Taxonomy" id="85310"/>
    <lineage>
        <taxon>Eukaryota</taxon>
        <taxon>Metazoa</taxon>
        <taxon>Ecdysozoa</taxon>
        <taxon>Arthropoda</taxon>
        <taxon>Hexapoda</taxon>
        <taxon>Insecta</taxon>
        <taxon>Pterygota</taxon>
        <taxon>Neoptera</taxon>
        <taxon>Paraneoptera</taxon>
        <taxon>Hemiptera</taxon>
        <taxon>Heteroptera</taxon>
        <taxon>Panheteroptera</taxon>
        <taxon>Pentatomomorpha</taxon>
        <taxon>Pentatomoidea</taxon>
        <taxon>Pentatomidae</taxon>
        <taxon>Pentatominae</taxon>
        <taxon>Nezara</taxon>
    </lineage>
</organism>
<evidence type="ECO:0000313" key="17">
    <source>
        <dbReference type="EMBL" id="CAH1388506.1"/>
    </source>
</evidence>
<dbReference type="EMBL" id="OV725077">
    <property type="protein sequence ID" value="CAH1388506.1"/>
    <property type="molecule type" value="Genomic_DNA"/>
</dbReference>
<dbReference type="GO" id="GO:0050313">
    <property type="term" value="F:sulfur dioxygenase activity"/>
    <property type="evidence" value="ECO:0007669"/>
    <property type="project" value="UniProtKB-EC"/>
</dbReference>
<dbReference type="SMART" id="SM00849">
    <property type="entry name" value="Lactamase_B"/>
    <property type="match status" value="1"/>
</dbReference>
<dbReference type="PANTHER" id="PTHR43084:SF1">
    <property type="entry name" value="PERSULFIDE DIOXYGENASE ETHE1, MITOCHONDRIAL"/>
    <property type="match status" value="1"/>
</dbReference>
<keyword evidence="4" id="KW-0479">Metal-binding</keyword>
<accession>A0A9P0E6U9</accession>
<dbReference type="AlphaFoldDB" id="A0A9P0E6U9"/>
<proteinExistence type="inferred from homology"/>
<evidence type="ECO:0000256" key="14">
    <source>
        <dbReference type="ARBA" id="ARBA00067300"/>
    </source>
</evidence>
<keyword evidence="5" id="KW-0809">Transit peptide</keyword>
<dbReference type="InterPro" id="IPR001279">
    <property type="entry name" value="Metallo-B-lactamas"/>
</dbReference>
<dbReference type="CDD" id="cd07724">
    <property type="entry name" value="POD-like_MBL-fold"/>
    <property type="match status" value="1"/>
</dbReference>
<dbReference type="GO" id="GO:0070813">
    <property type="term" value="P:hydrogen sulfide metabolic process"/>
    <property type="evidence" value="ECO:0007669"/>
    <property type="project" value="TreeGrafter"/>
</dbReference>
<evidence type="ECO:0000256" key="9">
    <source>
        <dbReference type="ARBA" id="ARBA00023004"/>
    </source>
</evidence>
<comment type="subcellular location">
    <subcellularLocation>
        <location evidence="2">Mitochondrion</location>
    </subcellularLocation>
</comment>
<dbReference type="Gene3D" id="3.60.15.10">
    <property type="entry name" value="Ribonuclease Z/Hydroxyacylglutathione hydrolase-like"/>
    <property type="match status" value="1"/>
</dbReference>
<keyword evidence="7" id="KW-0007">Acetylation</keyword>
<dbReference type="InterPro" id="IPR044528">
    <property type="entry name" value="POD-like_MBL-fold"/>
</dbReference>
<evidence type="ECO:0000259" key="16">
    <source>
        <dbReference type="SMART" id="SM00849"/>
    </source>
</evidence>
<evidence type="ECO:0000256" key="15">
    <source>
        <dbReference type="ARBA" id="ARBA00077964"/>
    </source>
</evidence>
<dbReference type="GO" id="GO:0046872">
    <property type="term" value="F:metal ion binding"/>
    <property type="evidence" value="ECO:0007669"/>
    <property type="project" value="UniProtKB-KW"/>
</dbReference>
<dbReference type="FunFam" id="3.60.15.10:FF:000013">
    <property type="entry name" value="Persulfide dioxygenase ETHE1, mitochondrial"/>
    <property type="match status" value="1"/>
</dbReference>
<comment type="subunit">
    <text evidence="12">Homodimer. Monomer. Interacts with TST. May interact with RELA.</text>
</comment>
<keyword evidence="6" id="KW-0223">Dioxygenase</keyword>
<dbReference type="GO" id="GO:0005739">
    <property type="term" value="C:mitochondrion"/>
    <property type="evidence" value="ECO:0007669"/>
    <property type="project" value="UniProtKB-SubCell"/>
</dbReference>
<dbReference type="Pfam" id="PF00753">
    <property type="entry name" value="Lactamase_B"/>
    <property type="match status" value="1"/>
</dbReference>
<keyword evidence="18" id="KW-1185">Reference proteome</keyword>
<evidence type="ECO:0000256" key="8">
    <source>
        <dbReference type="ARBA" id="ARBA00023002"/>
    </source>
</evidence>
<evidence type="ECO:0000256" key="1">
    <source>
        <dbReference type="ARBA" id="ARBA00001954"/>
    </source>
</evidence>
<sequence length="264" mass="29564">MSYLLNVFNKVCKQCPVSSRSFVSSPQMQSRAGLIFRQLFDHESCTYTYLLGDVSAKECVIIDPVLEQVERDTKLINELGLKLKYAMNTHMHADHITGTGLLKKTLPGCKSLISKTSGAAADVHVNHNDVVQFGDFCLTVKSTPGHTNGCVTYVCDKESMAFTGDTLLIRGCGRTDFQEGDSNTLYDSVYKEIFSLPGYYKLFPAHDYKGLPYTTVDEEKKFNPRLTKNKEDFVQLMKNLNLPYPKKIDVAVPANRVCGIQDSF</sequence>
<evidence type="ECO:0000256" key="4">
    <source>
        <dbReference type="ARBA" id="ARBA00022723"/>
    </source>
</evidence>
<dbReference type="GO" id="GO:0006749">
    <property type="term" value="P:glutathione metabolic process"/>
    <property type="evidence" value="ECO:0007669"/>
    <property type="project" value="InterPro"/>
</dbReference>
<dbReference type="PANTHER" id="PTHR43084">
    <property type="entry name" value="PERSULFIDE DIOXYGENASE ETHE1"/>
    <property type="match status" value="1"/>
</dbReference>